<sequence length="193" mass="20425">MLMRLRDALLVWRRRGMVFVLAHAATLAGVLLVIPRGQQEVPGRLGIYTFVWPLVPAVAAVFLPLVSMRTSSSQDRVAPAYATRRGLDLAVFSTFAVAAVVWRNDLDVSVLVRNVALFIGLTAVCTRVLGPTAAWVVPAGVVMIMWLLGTGNSGQPYGWAVALHPAGSAPALVVAAVAAAVGVLGYLTEPARD</sequence>
<organism evidence="2 3">
    <name type="scientific">Cellulomonas uda</name>
    <dbReference type="NCBI Taxonomy" id="1714"/>
    <lineage>
        <taxon>Bacteria</taxon>
        <taxon>Bacillati</taxon>
        <taxon>Actinomycetota</taxon>
        <taxon>Actinomycetes</taxon>
        <taxon>Micrococcales</taxon>
        <taxon>Cellulomonadaceae</taxon>
        <taxon>Cellulomonas</taxon>
    </lineage>
</organism>
<proteinExistence type="predicted"/>
<feature type="transmembrane region" description="Helical" evidence="1">
    <location>
        <begin position="16"/>
        <end position="34"/>
    </location>
</feature>
<dbReference type="Proteomes" id="UP000315842">
    <property type="component" value="Unassembled WGS sequence"/>
</dbReference>
<feature type="transmembrane region" description="Helical" evidence="1">
    <location>
        <begin position="169"/>
        <end position="187"/>
    </location>
</feature>
<evidence type="ECO:0000256" key="1">
    <source>
        <dbReference type="SAM" id="Phobius"/>
    </source>
</evidence>
<dbReference type="AlphaFoldDB" id="A0A4Y3KF33"/>
<protein>
    <submittedName>
        <fullName evidence="2">Uncharacterized protein</fullName>
    </submittedName>
</protein>
<feature type="transmembrane region" description="Helical" evidence="1">
    <location>
        <begin position="132"/>
        <end position="149"/>
    </location>
</feature>
<comment type="caution">
    <text evidence="2">The sequence shown here is derived from an EMBL/GenBank/DDBJ whole genome shotgun (WGS) entry which is preliminary data.</text>
</comment>
<reference evidence="2 3" key="1">
    <citation type="submission" date="2019-06" db="EMBL/GenBank/DDBJ databases">
        <title>Whole genome shotgun sequence of Cellulomonas uda NBRC 3747.</title>
        <authorList>
            <person name="Hosoyama A."/>
            <person name="Uohara A."/>
            <person name="Ohji S."/>
            <person name="Ichikawa N."/>
        </authorList>
    </citation>
    <scope>NUCLEOTIDE SEQUENCE [LARGE SCALE GENOMIC DNA]</scope>
    <source>
        <strain evidence="2 3">NBRC 3747</strain>
    </source>
</reference>
<evidence type="ECO:0000313" key="2">
    <source>
        <dbReference type="EMBL" id="GEA82627.1"/>
    </source>
</evidence>
<gene>
    <name evidence="2" type="ORF">CUD01_30710</name>
</gene>
<keyword evidence="1" id="KW-0472">Membrane</keyword>
<keyword evidence="1" id="KW-1133">Transmembrane helix</keyword>
<keyword evidence="3" id="KW-1185">Reference proteome</keyword>
<dbReference type="RefSeq" id="WP_141322431.1">
    <property type="nucleotide sequence ID" value="NZ_BJLP01000075.1"/>
</dbReference>
<evidence type="ECO:0000313" key="3">
    <source>
        <dbReference type="Proteomes" id="UP000315842"/>
    </source>
</evidence>
<keyword evidence="1" id="KW-0812">Transmembrane</keyword>
<feature type="transmembrane region" description="Helical" evidence="1">
    <location>
        <begin position="46"/>
        <end position="66"/>
    </location>
</feature>
<name>A0A4Y3KF33_CELUD</name>
<accession>A0A4Y3KF33</accession>
<dbReference type="EMBL" id="BJLP01000075">
    <property type="protein sequence ID" value="GEA82627.1"/>
    <property type="molecule type" value="Genomic_DNA"/>
</dbReference>